<dbReference type="RefSeq" id="WP_184832030.1">
    <property type="nucleotide sequence ID" value="NZ_JACHMN010000001.1"/>
</dbReference>
<evidence type="ECO:0000313" key="5">
    <source>
        <dbReference type="EMBL" id="MBB5867374.1"/>
    </source>
</evidence>
<dbReference type="InterPro" id="IPR038765">
    <property type="entry name" value="Papain-like_cys_pep_sf"/>
</dbReference>
<name>A0A841BGG7_9ACTN</name>
<evidence type="ECO:0000313" key="6">
    <source>
        <dbReference type="Proteomes" id="UP000587527"/>
    </source>
</evidence>
<evidence type="ECO:0000256" key="3">
    <source>
        <dbReference type="SAM" id="SignalP"/>
    </source>
</evidence>
<sequence length="718" mass="74670">MNRAVRLTVAGLLGLAPVVAFAPAFGRTAHATLGDTAYLVPTAAAAVLAAGTAIALGLGTRWTGSGRILAALGVLAGVVTVMINPGWQVVTGPQRLLTAALPYDVSGPELATVAALSGLAAIGAVEGALRRGRLLPLAVPVAVTALACSLGATVGPPPWWLVPSLLIAALVLLWRGPLRVAPVVLAGIVLAATLAGPALLSTAGRATPFDLRSLATPPVEPLVTTSPLAQFAAVRSGRLPLSLRVDADAAPARLRYLALDRFDGEYWTSTAQYRRAGEQLPDPGAVPSRTVTERVTIDQLGPLGWLVSSGRPVAVSVPGLGVDELGGAVALPDGGPAPMAYTVRSRVRDWSAEQLDTAVPARIPADAQTGIPADLGTEAQRIVGGAYGHAALSALAARFAHDGGFSVVEPRDTRPGHGVLHIRRLLTDRQGSAEQYASAYAVLARALGYDARVVVGFVPRPEAGGYRVAGRDIDAWAEVRFDGLGWAPYYPTPGQKGAPTDPPDQPEPELDVPPDQQNPESADPGATAALPIGEEESAALSPWLLLAAVGVLGILLLTVPPLAKVMIRRRRRRGSAAGRVLGSWRDTVDRLVEADVRILPSATAREGATAADGLLDGTTINELLELAALHDSAAYGPVPLTDADADRAWTHAGKVRHAIRSSLTPRRRARALLSLRPLVRRTLGGSGSLSRVRVWAASAGHNGVETGRRRVQPLDQID</sequence>
<feature type="transmembrane region" description="Helical" evidence="2">
    <location>
        <begin position="134"/>
        <end position="152"/>
    </location>
</feature>
<accession>A0A841BGG7</accession>
<feature type="region of interest" description="Disordered" evidence="1">
    <location>
        <begin position="490"/>
        <end position="527"/>
    </location>
</feature>
<keyword evidence="2" id="KW-0472">Membrane</keyword>
<proteinExistence type="predicted"/>
<evidence type="ECO:0000259" key="4">
    <source>
        <dbReference type="SMART" id="SM00460"/>
    </source>
</evidence>
<feature type="transmembrane region" description="Helical" evidence="2">
    <location>
        <begin position="110"/>
        <end position="129"/>
    </location>
</feature>
<protein>
    <submittedName>
        <fullName evidence="5">Transglutaminase-like putative cysteine protease</fullName>
    </submittedName>
</protein>
<dbReference type="InterPro" id="IPR025403">
    <property type="entry name" value="TgpA-like_C"/>
</dbReference>
<dbReference type="Gene3D" id="3.10.620.30">
    <property type="match status" value="1"/>
</dbReference>
<dbReference type="Proteomes" id="UP000587527">
    <property type="component" value="Unassembled WGS sequence"/>
</dbReference>
<comment type="caution">
    <text evidence="5">The sequence shown here is derived from an EMBL/GenBank/DDBJ whole genome shotgun (WGS) entry which is preliminary data.</text>
</comment>
<feature type="domain" description="Transglutaminase-like" evidence="4">
    <location>
        <begin position="425"/>
        <end position="493"/>
    </location>
</feature>
<keyword evidence="6" id="KW-1185">Reference proteome</keyword>
<dbReference type="AlphaFoldDB" id="A0A841BGG7"/>
<organism evidence="5 6">
    <name type="scientific">Allocatelliglobosispora scoriae</name>
    <dbReference type="NCBI Taxonomy" id="643052"/>
    <lineage>
        <taxon>Bacteria</taxon>
        <taxon>Bacillati</taxon>
        <taxon>Actinomycetota</taxon>
        <taxon>Actinomycetes</taxon>
        <taxon>Micromonosporales</taxon>
        <taxon>Micromonosporaceae</taxon>
        <taxon>Allocatelliglobosispora</taxon>
    </lineage>
</organism>
<dbReference type="PANTHER" id="PTHR42736:SF1">
    <property type="entry name" value="PROTEIN-GLUTAMINE GAMMA-GLUTAMYLTRANSFERASE"/>
    <property type="match status" value="1"/>
</dbReference>
<gene>
    <name evidence="5" type="ORF">F4553_000753</name>
</gene>
<reference evidence="5 6" key="1">
    <citation type="submission" date="2020-08" db="EMBL/GenBank/DDBJ databases">
        <title>Sequencing the genomes of 1000 actinobacteria strains.</title>
        <authorList>
            <person name="Klenk H.-P."/>
        </authorList>
    </citation>
    <scope>NUCLEOTIDE SEQUENCE [LARGE SCALE GENOMIC DNA]</scope>
    <source>
        <strain evidence="5 6">DSM 45362</strain>
    </source>
</reference>
<feature type="transmembrane region" description="Helical" evidence="2">
    <location>
        <begin position="68"/>
        <end position="90"/>
    </location>
</feature>
<keyword evidence="2" id="KW-1133">Transmembrane helix</keyword>
<feature type="transmembrane region" description="Helical" evidence="2">
    <location>
        <begin position="158"/>
        <end position="174"/>
    </location>
</feature>
<dbReference type="SMART" id="SM00460">
    <property type="entry name" value="TGc"/>
    <property type="match status" value="1"/>
</dbReference>
<dbReference type="Pfam" id="PF13559">
    <property type="entry name" value="DUF4129"/>
    <property type="match status" value="1"/>
</dbReference>
<dbReference type="SUPFAM" id="SSF54001">
    <property type="entry name" value="Cysteine proteinases"/>
    <property type="match status" value="1"/>
</dbReference>
<keyword evidence="3" id="KW-0732">Signal</keyword>
<keyword evidence="5" id="KW-0378">Hydrolase</keyword>
<dbReference type="GO" id="GO:0006508">
    <property type="term" value="P:proteolysis"/>
    <property type="evidence" value="ECO:0007669"/>
    <property type="project" value="UniProtKB-KW"/>
</dbReference>
<dbReference type="GO" id="GO:0008233">
    <property type="term" value="F:peptidase activity"/>
    <property type="evidence" value="ECO:0007669"/>
    <property type="project" value="UniProtKB-KW"/>
</dbReference>
<feature type="transmembrane region" description="Helical" evidence="2">
    <location>
        <begin position="543"/>
        <end position="563"/>
    </location>
</feature>
<feature type="chain" id="PRO_5032904218" evidence="3">
    <location>
        <begin position="23"/>
        <end position="718"/>
    </location>
</feature>
<keyword evidence="5" id="KW-0645">Protease</keyword>
<dbReference type="EMBL" id="JACHMN010000001">
    <property type="protein sequence ID" value="MBB5867374.1"/>
    <property type="molecule type" value="Genomic_DNA"/>
</dbReference>
<dbReference type="PANTHER" id="PTHR42736">
    <property type="entry name" value="PROTEIN-GLUTAMINE GAMMA-GLUTAMYLTRANSFERASE"/>
    <property type="match status" value="1"/>
</dbReference>
<feature type="signal peptide" evidence="3">
    <location>
        <begin position="1"/>
        <end position="22"/>
    </location>
</feature>
<dbReference type="Pfam" id="PF01841">
    <property type="entry name" value="Transglut_core"/>
    <property type="match status" value="1"/>
</dbReference>
<feature type="transmembrane region" description="Helical" evidence="2">
    <location>
        <begin position="36"/>
        <end position="56"/>
    </location>
</feature>
<keyword evidence="2" id="KW-0812">Transmembrane</keyword>
<dbReference type="InterPro" id="IPR052901">
    <property type="entry name" value="Bact_TGase-like"/>
</dbReference>
<dbReference type="InterPro" id="IPR002931">
    <property type="entry name" value="Transglutaminase-like"/>
</dbReference>
<evidence type="ECO:0000256" key="1">
    <source>
        <dbReference type="SAM" id="MobiDB-lite"/>
    </source>
</evidence>
<evidence type="ECO:0000256" key="2">
    <source>
        <dbReference type="SAM" id="Phobius"/>
    </source>
</evidence>
<feature type="transmembrane region" description="Helical" evidence="2">
    <location>
        <begin position="181"/>
        <end position="200"/>
    </location>
</feature>